<dbReference type="InterPro" id="IPR017871">
    <property type="entry name" value="ABC_transporter-like_CS"/>
</dbReference>
<keyword evidence="14" id="KW-1185">Reference proteome</keyword>
<keyword evidence="10 11" id="KW-0131">Cell cycle</keyword>
<comment type="caution">
    <text evidence="13">The sequence shown here is derived from an EMBL/GenBank/DDBJ whole genome shotgun (WGS) entry which is preliminary data.</text>
</comment>
<dbReference type="GO" id="GO:0016887">
    <property type="term" value="F:ATP hydrolysis activity"/>
    <property type="evidence" value="ECO:0007669"/>
    <property type="project" value="InterPro"/>
</dbReference>
<evidence type="ECO:0000256" key="7">
    <source>
        <dbReference type="ARBA" id="ARBA00022741"/>
    </source>
</evidence>
<gene>
    <name evidence="11 13" type="primary">ftsE</name>
    <name evidence="13" type="ORF">KD146_15450</name>
</gene>
<comment type="function">
    <text evidence="1">Part of the ABC transporter FtsEX involved in cellular division. Important for assembly or stability of the septal ring.</text>
</comment>
<evidence type="ECO:0000256" key="9">
    <source>
        <dbReference type="ARBA" id="ARBA00023136"/>
    </source>
</evidence>
<evidence type="ECO:0000256" key="11">
    <source>
        <dbReference type="RuleBase" id="RU365094"/>
    </source>
</evidence>
<dbReference type="InterPro" id="IPR015854">
    <property type="entry name" value="ABC_transpr_LolD-like"/>
</dbReference>
<comment type="similarity">
    <text evidence="3 11">Belongs to the ABC transporter superfamily.</text>
</comment>
<evidence type="ECO:0000256" key="2">
    <source>
        <dbReference type="ARBA" id="ARBA00004202"/>
    </source>
</evidence>
<dbReference type="SMART" id="SM00382">
    <property type="entry name" value="AAA"/>
    <property type="match status" value="1"/>
</dbReference>
<dbReference type="PROSITE" id="PS00211">
    <property type="entry name" value="ABC_TRANSPORTER_1"/>
    <property type="match status" value="1"/>
</dbReference>
<dbReference type="Proteomes" id="UP000678281">
    <property type="component" value="Unassembled WGS sequence"/>
</dbReference>
<evidence type="ECO:0000313" key="14">
    <source>
        <dbReference type="Proteomes" id="UP000678281"/>
    </source>
</evidence>
<comment type="subcellular location">
    <subcellularLocation>
        <location evidence="11">Cell inner membrane</location>
        <topology evidence="11">Peripheral membrane protein</topology>
        <orientation evidence="11">Cytoplasmic side</orientation>
    </subcellularLocation>
    <subcellularLocation>
        <location evidence="2">Cell membrane</location>
        <topology evidence="2">Peripheral membrane protein</topology>
    </subcellularLocation>
</comment>
<protein>
    <recommendedName>
        <fullName evidence="4 11">Cell division ATP-binding protein FtsE</fullName>
    </recommendedName>
</protein>
<evidence type="ECO:0000256" key="5">
    <source>
        <dbReference type="ARBA" id="ARBA00022475"/>
    </source>
</evidence>
<evidence type="ECO:0000256" key="6">
    <source>
        <dbReference type="ARBA" id="ARBA00022618"/>
    </source>
</evidence>
<dbReference type="Gene3D" id="3.40.50.300">
    <property type="entry name" value="P-loop containing nucleotide triphosphate hydrolases"/>
    <property type="match status" value="1"/>
</dbReference>
<keyword evidence="9 11" id="KW-0472">Membrane</keyword>
<dbReference type="InterPro" id="IPR027417">
    <property type="entry name" value="P-loop_NTPase"/>
</dbReference>
<dbReference type="PANTHER" id="PTHR24220">
    <property type="entry name" value="IMPORT ATP-BINDING PROTEIN"/>
    <property type="match status" value="1"/>
</dbReference>
<dbReference type="AlphaFoldDB" id="A0A942EDS0"/>
<evidence type="ECO:0000259" key="12">
    <source>
        <dbReference type="PROSITE" id="PS50893"/>
    </source>
</evidence>
<dbReference type="PANTHER" id="PTHR24220:SF470">
    <property type="entry name" value="CELL DIVISION ATP-BINDING PROTEIN FTSE"/>
    <property type="match status" value="1"/>
</dbReference>
<dbReference type="GO" id="GO:0022857">
    <property type="term" value="F:transmembrane transporter activity"/>
    <property type="evidence" value="ECO:0007669"/>
    <property type="project" value="TreeGrafter"/>
</dbReference>
<dbReference type="FunFam" id="3.40.50.300:FF:000056">
    <property type="entry name" value="Cell division ATP-binding protein FtsE"/>
    <property type="match status" value="1"/>
</dbReference>
<keyword evidence="6 11" id="KW-0132">Cell division</keyword>
<name>A0A942EDS0_9HYPH</name>
<dbReference type="Pfam" id="PF00005">
    <property type="entry name" value="ABC_tran"/>
    <property type="match status" value="1"/>
</dbReference>
<evidence type="ECO:0000313" key="13">
    <source>
        <dbReference type="EMBL" id="MBS3850095.1"/>
    </source>
</evidence>
<evidence type="ECO:0000256" key="4">
    <source>
        <dbReference type="ARBA" id="ARBA00020019"/>
    </source>
</evidence>
<dbReference type="SUPFAM" id="SSF52540">
    <property type="entry name" value="P-loop containing nucleoside triphosphate hydrolases"/>
    <property type="match status" value="1"/>
</dbReference>
<keyword evidence="7 11" id="KW-0547">Nucleotide-binding</keyword>
<keyword evidence="8 11" id="KW-0067">ATP-binding</keyword>
<dbReference type="GO" id="GO:0051301">
    <property type="term" value="P:cell division"/>
    <property type="evidence" value="ECO:0007669"/>
    <property type="project" value="UniProtKB-UniRule"/>
</dbReference>
<evidence type="ECO:0000256" key="1">
    <source>
        <dbReference type="ARBA" id="ARBA00002579"/>
    </source>
</evidence>
<reference evidence="13" key="1">
    <citation type="submission" date="2021-04" db="EMBL/GenBank/DDBJ databases">
        <title>Devosia litorisediminis sp. nov., isolated from a sand dune.</title>
        <authorList>
            <person name="Park S."/>
            <person name="Yoon J.-H."/>
        </authorList>
    </citation>
    <scope>NUCLEOTIDE SEQUENCE</scope>
    <source>
        <strain evidence="13">BSSL-BM10</strain>
    </source>
</reference>
<dbReference type="GO" id="GO:0005524">
    <property type="term" value="F:ATP binding"/>
    <property type="evidence" value="ECO:0007669"/>
    <property type="project" value="UniProtKB-UniRule"/>
</dbReference>
<feature type="domain" description="ABC transporter" evidence="12">
    <location>
        <begin position="2"/>
        <end position="218"/>
    </location>
</feature>
<dbReference type="RefSeq" id="WP_212659737.1">
    <property type="nucleotide sequence ID" value="NZ_JAGXTP010000003.1"/>
</dbReference>
<keyword evidence="5 11" id="KW-1003">Cell membrane</keyword>
<accession>A0A942EDS0</accession>
<dbReference type="InterPro" id="IPR003439">
    <property type="entry name" value="ABC_transporter-like_ATP-bd"/>
</dbReference>
<evidence type="ECO:0000256" key="10">
    <source>
        <dbReference type="ARBA" id="ARBA00023306"/>
    </source>
</evidence>
<dbReference type="NCBIfam" id="TIGR02673">
    <property type="entry name" value="FtsE"/>
    <property type="match status" value="1"/>
</dbReference>
<proteinExistence type="inferred from homology"/>
<dbReference type="GO" id="GO:0005886">
    <property type="term" value="C:plasma membrane"/>
    <property type="evidence" value="ECO:0007669"/>
    <property type="project" value="UniProtKB-SubCell"/>
</dbReference>
<dbReference type="InterPro" id="IPR005286">
    <property type="entry name" value="Cell_div_FtsE"/>
</dbReference>
<evidence type="ECO:0000256" key="3">
    <source>
        <dbReference type="ARBA" id="ARBA00005417"/>
    </source>
</evidence>
<dbReference type="InterPro" id="IPR003593">
    <property type="entry name" value="AAA+_ATPase"/>
</dbReference>
<comment type="subunit">
    <text evidence="11">Homodimer. Forms a membrane-associated complex with FtsX.</text>
</comment>
<evidence type="ECO:0000256" key="8">
    <source>
        <dbReference type="ARBA" id="ARBA00022840"/>
    </source>
</evidence>
<sequence length="220" mass="24463">MIEFSDVGLRYGNGPEVLRDLSFSVEPGSFHFLTGPSGAGKTSLLRLLLLSLKPSRGRVTMFGEDVSDLSQDRLLQMRRHIGIVFQEFRLLDHLTTFENVALPLRVLGQPESEYRPNVTELLEWVGLGERMNAPPSLLSGGEKQRAAIARAVIARPKVLLADEPTGNVDPDLSSRLVHLFAELNRTLGMTIILATHELPLLDKFNYPRMLLSNGELAIHD</sequence>
<organism evidence="13 14">
    <name type="scientific">Devosia litorisediminis</name>
    <dbReference type="NCBI Taxonomy" id="2829817"/>
    <lineage>
        <taxon>Bacteria</taxon>
        <taxon>Pseudomonadati</taxon>
        <taxon>Pseudomonadota</taxon>
        <taxon>Alphaproteobacteria</taxon>
        <taxon>Hyphomicrobiales</taxon>
        <taxon>Devosiaceae</taxon>
        <taxon>Devosia</taxon>
    </lineage>
</organism>
<dbReference type="PROSITE" id="PS50893">
    <property type="entry name" value="ABC_TRANSPORTER_2"/>
    <property type="match status" value="1"/>
</dbReference>
<dbReference type="EMBL" id="JAGXTP010000003">
    <property type="protein sequence ID" value="MBS3850095.1"/>
    <property type="molecule type" value="Genomic_DNA"/>
</dbReference>